<keyword evidence="1" id="KW-0472">Membrane</keyword>
<feature type="transmembrane region" description="Helical" evidence="1">
    <location>
        <begin position="65"/>
        <end position="83"/>
    </location>
</feature>
<keyword evidence="1" id="KW-0812">Transmembrane</keyword>
<dbReference type="AlphaFoldDB" id="A0A6G5RQM8"/>
<dbReference type="Proteomes" id="UP000495940">
    <property type="component" value="Chromosome"/>
</dbReference>
<feature type="transmembrane region" description="Helical" evidence="1">
    <location>
        <begin position="39"/>
        <end position="58"/>
    </location>
</feature>
<proteinExistence type="predicted"/>
<name>A0A6G5RQM8_9ACTN</name>
<protein>
    <recommendedName>
        <fullName evidence="4">DUF1275 family protein</fullName>
    </recommendedName>
</protein>
<keyword evidence="3" id="KW-1185">Reference proteome</keyword>
<reference evidence="2 3" key="1">
    <citation type="submission" date="2017-06" db="EMBL/GenBank/DDBJ databases">
        <title>Complete Genome Sequence of Streptomyces hawaiiensis NRRL 15010 and insights into acyldepsipeptides biosynthesis.</title>
        <authorList>
            <person name="Mariita R.M."/>
            <person name="Sello J.K."/>
        </authorList>
    </citation>
    <scope>NUCLEOTIDE SEQUENCE [LARGE SCALE GENOMIC DNA]</scope>
    <source>
        <strain evidence="2 3">ATCC 12236</strain>
    </source>
</reference>
<keyword evidence="1" id="KW-1133">Transmembrane helix</keyword>
<dbReference type="RefSeq" id="WP_175436600.1">
    <property type="nucleotide sequence ID" value="NZ_CP021978.1"/>
</dbReference>
<gene>
    <name evidence="2" type="ORF">CEB94_39245</name>
</gene>
<dbReference type="EMBL" id="CP021978">
    <property type="protein sequence ID" value="QCD60141.1"/>
    <property type="molecule type" value="Genomic_DNA"/>
</dbReference>
<accession>A0A6G5RQM8</accession>
<evidence type="ECO:0000256" key="1">
    <source>
        <dbReference type="SAM" id="Phobius"/>
    </source>
</evidence>
<evidence type="ECO:0000313" key="2">
    <source>
        <dbReference type="EMBL" id="QCD60141.1"/>
    </source>
</evidence>
<organism evidence="2 3">
    <name type="scientific">Streptomyces hawaiiensis</name>
    <dbReference type="NCBI Taxonomy" id="67305"/>
    <lineage>
        <taxon>Bacteria</taxon>
        <taxon>Bacillati</taxon>
        <taxon>Actinomycetota</taxon>
        <taxon>Actinomycetes</taxon>
        <taxon>Kitasatosporales</taxon>
        <taxon>Streptomycetaceae</taxon>
        <taxon>Streptomyces</taxon>
    </lineage>
</organism>
<dbReference type="KEGG" id="shaw:CEB94_39245"/>
<evidence type="ECO:0008006" key="4">
    <source>
        <dbReference type="Google" id="ProtNLM"/>
    </source>
</evidence>
<evidence type="ECO:0000313" key="3">
    <source>
        <dbReference type="Proteomes" id="UP000495940"/>
    </source>
</evidence>
<sequence length="95" mass="9682">MPTLLSQTAIAELINDVLKGSRAALRGMTAKQRLARTRWTATVGGIFGGGVLGTLLLVPLGTGRALLVIAAAVLLLAVVGMIAPPGETEPVLGRP</sequence>